<organism evidence="2 3">
    <name type="scientific">Coniochaeta ligniaria NRRL 30616</name>
    <dbReference type="NCBI Taxonomy" id="1408157"/>
    <lineage>
        <taxon>Eukaryota</taxon>
        <taxon>Fungi</taxon>
        <taxon>Dikarya</taxon>
        <taxon>Ascomycota</taxon>
        <taxon>Pezizomycotina</taxon>
        <taxon>Sordariomycetes</taxon>
        <taxon>Sordariomycetidae</taxon>
        <taxon>Coniochaetales</taxon>
        <taxon>Coniochaetaceae</taxon>
        <taxon>Coniochaeta</taxon>
    </lineage>
</organism>
<feature type="compositionally biased region" description="Low complexity" evidence="1">
    <location>
        <begin position="125"/>
        <end position="134"/>
    </location>
</feature>
<dbReference type="Proteomes" id="UP000182658">
    <property type="component" value="Unassembled WGS sequence"/>
</dbReference>
<dbReference type="AlphaFoldDB" id="A0A1J7IUX9"/>
<name>A0A1J7IUX9_9PEZI</name>
<accession>A0A1J7IUX9</accession>
<evidence type="ECO:0000313" key="3">
    <source>
        <dbReference type="Proteomes" id="UP000182658"/>
    </source>
</evidence>
<feature type="compositionally biased region" description="Pro residues" evidence="1">
    <location>
        <begin position="178"/>
        <end position="196"/>
    </location>
</feature>
<keyword evidence="3" id="KW-1185">Reference proteome</keyword>
<reference evidence="2 3" key="1">
    <citation type="submission" date="2016-10" db="EMBL/GenBank/DDBJ databases">
        <title>Draft genome sequence of Coniochaeta ligniaria NRRL30616, a lignocellulolytic fungus for bioabatement of inhibitors in plant biomass hydrolysates.</title>
        <authorList>
            <consortium name="DOE Joint Genome Institute"/>
            <person name="Jimenez D.J."/>
            <person name="Hector R.E."/>
            <person name="Riley R."/>
            <person name="Sun H."/>
            <person name="Grigoriev I.V."/>
            <person name="Van Elsas J.D."/>
            <person name="Nichols N.N."/>
        </authorList>
    </citation>
    <scope>NUCLEOTIDE SEQUENCE [LARGE SCALE GENOMIC DNA]</scope>
    <source>
        <strain evidence="2 3">NRRL 30616</strain>
    </source>
</reference>
<proteinExistence type="predicted"/>
<dbReference type="EMBL" id="KV875096">
    <property type="protein sequence ID" value="OIW30987.1"/>
    <property type="molecule type" value="Genomic_DNA"/>
</dbReference>
<feature type="region of interest" description="Disordered" evidence="1">
    <location>
        <begin position="96"/>
        <end position="198"/>
    </location>
</feature>
<sequence>MTRDLSLVDPSDDPVRAWRYRRSKPPGCLHCGHSTCINRGSTEPMADWPTCQRRPRAIRAYTTRYPTPPRRTRTGPSGHPVRVLEDYLRAILNRDIARGTSPTPPASPAEPVATRHKSDPEAMLASTIIPSPATAAPPNPSARANPWSETREENHTNPNTNTQTPPPDHQHQQSPIATPRPPDPLSAPLTPRPRPCNPHLLDAKVRFALLVNDSNTTPEDMGLPSQTAVGRKDWVRNPASRFEDAGDYFYGLRAYRNPYGPDDSDGDSPPPAPTCGPMRRSGWEAPKFTGADLVRHPRGPGFEWWE</sequence>
<protein>
    <submittedName>
        <fullName evidence="2">Uncharacterized protein</fullName>
    </submittedName>
</protein>
<evidence type="ECO:0000256" key="1">
    <source>
        <dbReference type="SAM" id="MobiDB-lite"/>
    </source>
</evidence>
<gene>
    <name evidence="2" type="ORF">CONLIGDRAFT_643021</name>
</gene>
<evidence type="ECO:0000313" key="2">
    <source>
        <dbReference type="EMBL" id="OIW30987.1"/>
    </source>
</evidence>
<feature type="region of interest" description="Disordered" evidence="1">
    <location>
        <begin position="258"/>
        <end position="306"/>
    </location>
</feature>
<dbReference type="InParanoid" id="A0A1J7IUX9"/>